<feature type="compositionally biased region" description="Polar residues" evidence="1">
    <location>
        <begin position="77"/>
        <end position="96"/>
    </location>
</feature>
<evidence type="ECO:0000256" key="2">
    <source>
        <dbReference type="SAM" id="SignalP"/>
    </source>
</evidence>
<feature type="compositionally biased region" description="Polar residues" evidence="1">
    <location>
        <begin position="28"/>
        <end position="41"/>
    </location>
</feature>
<protein>
    <submittedName>
        <fullName evidence="3">Uncharacterized protein</fullName>
    </submittedName>
</protein>
<feature type="region of interest" description="Disordered" evidence="1">
    <location>
        <begin position="28"/>
        <end position="96"/>
    </location>
</feature>
<keyword evidence="4" id="KW-1185">Reference proteome</keyword>
<keyword evidence="2" id="KW-0732">Signal</keyword>
<dbReference type="RefSeq" id="WP_092869341.1">
    <property type="nucleotide sequence ID" value="NZ_FPCH01000004.1"/>
</dbReference>
<feature type="chain" id="PRO_5011567881" evidence="2">
    <location>
        <begin position="27"/>
        <end position="96"/>
    </location>
</feature>
<name>A0A1I7NVW1_9HYPH</name>
<accession>A0A1I7NVW1</accession>
<dbReference type="OrthoDB" id="9877022at2"/>
<gene>
    <name evidence="3" type="ORF">SAMN04488557_3833</name>
</gene>
<dbReference type="AlphaFoldDB" id="A0A1I7NVW1"/>
<feature type="signal peptide" evidence="2">
    <location>
        <begin position="1"/>
        <end position="26"/>
    </location>
</feature>
<sequence length="96" mass="10176">MTIISKHSVLAILVAVALLGVSPAYAQSVEQQEKNQMNNSAAPDVLPDSSQTGPSQSIPQQEQNQMNNSAAPDVLPDSSQTGPSQSITTQEKNQMK</sequence>
<dbReference type="EMBL" id="FPCH01000004">
    <property type="protein sequence ID" value="SFV38754.1"/>
    <property type="molecule type" value="Genomic_DNA"/>
</dbReference>
<evidence type="ECO:0000256" key="1">
    <source>
        <dbReference type="SAM" id="MobiDB-lite"/>
    </source>
</evidence>
<organism evidence="3 4">
    <name type="scientific">Hyphomicrobium facile</name>
    <dbReference type="NCBI Taxonomy" id="51670"/>
    <lineage>
        <taxon>Bacteria</taxon>
        <taxon>Pseudomonadati</taxon>
        <taxon>Pseudomonadota</taxon>
        <taxon>Alphaproteobacteria</taxon>
        <taxon>Hyphomicrobiales</taxon>
        <taxon>Hyphomicrobiaceae</taxon>
        <taxon>Hyphomicrobium</taxon>
    </lineage>
</organism>
<evidence type="ECO:0000313" key="4">
    <source>
        <dbReference type="Proteomes" id="UP000199423"/>
    </source>
</evidence>
<feature type="compositionally biased region" description="Polar residues" evidence="1">
    <location>
        <begin position="48"/>
        <end position="70"/>
    </location>
</feature>
<dbReference type="Proteomes" id="UP000199423">
    <property type="component" value="Unassembled WGS sequence"/>
</dbReference>
<evidence type="ECO:0000313" key="3">
    <source>
        <dbReference type="EMBL" id="SFV38754.1"/>
    </source>
</evidence>
<proteinExistence type="predicted"/>
<reference evidence="4" key="1">
    <citation type="submission" date="2016-10" db="EMBL/GenBank/DDBJ databases">
        <authorList>
            <person name="Varghese N."/>
            <person name="Submissions S."/>
        </authorList>
    </citation>
    <scope>NUCLEOTIDE SEQUENCE [LARGE SCALE GENOMIC DNA]</scope>
    <source>
        <strain evidence="4">DSM 1565</strain>
    </source>
</reference>